<comment type="caution">
    <text evidence="1">The sequence shown here is derived from an EMBL/GenBank/DDBJ whole genome shotgun (WGS) entry which is preliminary data.</text>
</comment>
<evidence type="ECO:0000313" key="1">
    <source>
        <dbReference type="EMBL" id="KXA97690.1"/>
    </source>
</evidence>
<reference evidence="1 2" key="1">
    <citation type="journal article" date="2016" name="Sci. Rep.">
        <title>Metabolic traits of an uncultured archaeal lineage -MSBL1- from brine pools of the Red Sea.</title>
        <authorList>
            <person name="Mwirichia R."/>
            <person name="Alam I."/>
            <person name="Rashid M."/>
            <person name="Vinu M."/>
            <person name="Ba-Alawi W."/>
            <person name="Anthony Kamau A."/>
            <person name="Kamanda Ngugi D."/>
            <person name="Goker M."/>
            <person name="Klenk H.P."/>
            <person name="Bajic V."/>
            <person name="Stingl U."/>
        </authorList>
    </citation>
    <scope>NUCLEOTIDE SEQUENCE [LARGE SCALE GENOMIC DNA]</scope>
    <source>
        <strain evidence="1">SCGC-AAA259I14</strain>
    </source>
</reference>
<organism evidence="1 2">
    <name type="scientific">candidate division MSBL1 archaeon SCGC-AAA259I14</name>
    <dbReference type="NCBI Taxonomy" id="1698268"/>
    <lineage>
        <taxon>Archaea</taxon>
        <taxon>Methanobacteriati</taxon>
        <taxon>Methanobacteriota</taxon>
        <taxon>candidate division MSBL1</taxon>
    </lineage>
</organism>
<dbReference type="AlphaFoldDB" id="A0A133UU85"/>
<gene>
    <name evidence="1" type="ORF">AKJ38_00560</name>
</gene>
<proteinExistence type="predicted"/>
<accession>A0A133UU85</accession>
<dbReference type="EMBL" id="LHXS01000005">
    <property type="protein sequence ID" value="KXA97690.1"/>
    <property type="molecule type" value="Genomic_DNA"/>
</dbReference>
<name>A0A133UU85_9EURY</name>
<dbReference type="Proteomes" id="UP000070414">
    <property type="component" value="Unassembled WGS sequence"/>
</dbReference>
<evidence type="ECO:0000313" key="2">
    <source>
        <dbReference type="Proteomes" id="UP000070414"/>
    </source>
</evidence>
<sequence length="126" mass="14107">MGFSSISFQNLTRGENVELKELLDIANEGYPDGYLSHYYDDGNLLDGHGDTLARFIVIEIIETYAPGESDREQLDTAITAIERAKKDTEGVIRALKRRKRPLKWAVGKATDGFSPGADRTGDPWWC</sequence>
<protein>
    <submittedName>
        <fullName evidence="1">Uncharacterized protein</fullName>
    </submittedName>
</protein>
<keyword evidence="2" id="KW-1185">Reference proteome</keyword>